<reference evidence="8" key="1">
    <citation type="submission" date="2020-12" db="EMBL/GenBank/DDBJ databases">
        <title>Genomic characterization of non-nitrogen-fixing Frankia strains.</title>
        <authorList>
            <person name="Carlos-Shanley C."/>
            <person name="Guerra T."/>
            <person name="Hahn D."/>
        </authorList>
    </citation>
    <scope>NUCLEOTIDE SEQUENCE</scope>
    <source>
        <strain evidence="8">CN6</strain>
    </source>
</reference>
<sequence>MRSVGWSDPTAVGPYKVRALIGEGGMGRVYLARSPSGRLVAVKVVHPELAGDPLFRERFRREVAAARRVAGAFTAPIVDADPDGPLPWLATQYVPGPSLREAVDLAGPLPLDACLRLGAGMLEAIIAVHRTGLTHRDLKPSNVLLAADGPRLIDFGIAWAADQSTLTRVGEVCGTAAYMAPEQAVGGVLGPACDIFSLAAVVVFAATGRDPFGVGDPAALLFRVMHADPDLHGVPQRLRDLVLPCLAKDPARRPAAGQLLPVFAAALGHGPLAWPPGVARLIRERESEIAAHPPTPGPPSALPSPNGHRSPASPPGANPPAPSPPAPNPPAASPPMANPPAAVPPGAGPRGVGAPAAGPGARPPPPQTPAPPPREI</sequence>
<evidence type="ECO:0000259" key="7">
    <source>
        <dbReference type="PROSITE" id="PS50011"/>
    </source>
</evidence>
<evidence type="ECO:0000313" key="9">
    <source>
        <dbReference type="Proteomes" id="UP000604475"/>
    </source>
</evidence>
<organism evidence="8 9">
    <name type="scientific">Frankia nepalensis</name>
    <dbReference type="NCBI Taxonomy" id="1836974"/>
    <lineage>
        <taxon>Bacteria</taxon>
        <taxon>Bacillati</taxon>
        <taxon>Actinomycetota</taxon>
        <taxon>Actinomycetes</taxon>
        <taxon>Frankiales</taxon>
        <taxon>Frankiaceae</taxon>
        <taxon>Frankia</taxon>
    </lineage>
</organism>
<dbReference type="InterPro" id="IPR000719">
    <property type="entry name" value="Prot_kinase_dom"/>
</dbReference>
<dbReference type="SMART" id="SM00220">
    <property type="entry name" value="S_TKc"/>
    <property type="match status" value="1"/>
</dbReference>
<evidence type="ECO:0000256" key="4">
    <source>
        <dbReference type="ARBA" id="ARBA00022840"/>
    </source>
</evidence>
<gene>
    <name evidence="8" type="ORF">I7412_17295</name>
</gene>
<dbReference type="Gene3D" id="1.10.510.10">
    <property type="entry name" value="Transferase(Phosphotransferase) domain 1"/>
    <property type="match status" value="1"/>
</dbReference>
<dbReference type="PROSITE" id="PS00108">
    <property type="entry name" value="PROTEIN_KINASE_ST"/>
    <property type="match status" value="1"/>
</dbReference>
<keyword evidence="1" id="KW-0808">Transferase</keyword>
<dbReference type="AlphaFoldDB" id="A0A937REE2"/>
<dbReference type="GO" id="GO:0005524">
    <property type="term" value="F:ATP binding"/>
    <property type="evidence" value="ECO:0007669"/>
    <property type="project" value="UniProtKB-UniRule"/>
</dbReference>
<dbReference type="Pfam" id="PF00069">
    <property type="entry name" value="Pkinase"/>
    <property type="match status" value="1"/>
</dbReference>
<evidence type="ECO:0000256" key="2">
    <source>
        <dbReference type="ARBA" id="ARBA00022741"/>
    </source>
</evidence>
<comment type="caution">
    <text evidence="8">The sequence shown here is derived from an EMBL/GenBank/DDBJ whole genome shotgun (WGS) entry which is preliminary data.</text>
</comment>
<evidence type="ECO:0000256" key="5">
    <source>
        <dbReference type="PROSITE-ProRule" id="PRU10141"/>
    </source>
</evidence>
<keyword evidence="9" id="KW-1185">Reference proteome</keyword>
<dbReference type="InterPro" id="IPR008271">
    <property type="entry name" value="Ser/Thr_kinase_AS"/>
</dbReference>
<keyword evidence="2 5" id="KW-0547">Nucleotide-binding</keyword>
<keyword evidence="4 5" id="KW-0067">ATP-binding</keyword>
<dbReference type="Gene3D" id="3.30.200.20">
    <property type="entry name" value="Phosphorylase Kinase, domain 1"/>
    <property type="match status" value="1"/>
</dbReference>
<proteinExistence type="predicted"/>
<accession>A0A937REE2</accession>
<dbReference type="CDD" id="cd14014">
    <property type="entry name" value="STKc_PknB_like"/>
    <property type="match status" value="1"/>
</dbReference>
<evidence type="ECO:0000256" key="6">
    <source>
        <dbReference type="SAM" id="MobiDB-lite"/>
    </source>
</evidence>
<name>A0A937REE2_9ACTN</name>
<dbReference type="GO" id="GO:0004674">
    <property type="term" value="F:protein serine/threonine kinase activity"/>
    <property type="evidence" value="ECO:0007669"/>
    <property type="project" value="UniProtKB-KW"/>
</dbReference>
<feature type="region of interest" description="Disordered" evidence="6">
    <location>
        <begin position="290"/>
        <end position="376"/>
    </location>
</feature>
<dbReference type="PROSITE" id="PS00107">
    <property type="entry name" value="PROTEIN_KINASE_ATP"/>
    <property type="match status" value="1"/>
</dbReference>
<protein>
    <submittedName>
        <fullName evidence="8">Serine/threonine protein kinase</fullName>
    </submittedName>
</protein>
<evidence type="ECO:0000256" key="3">
    <source>
        <dbReference type="ARBA" id="ARBA00022777"/>
    </source>
</evidence>
<dbReference type="Proteomes" id="UP000604475">
    <property type="component" value="Unassembled WGS sequence"/>
</dbReference>
<evidence type="ECO:0000256" key="1">
    <source>
        <dbReference type="ARBA" id="ARBA00022679"/>
    </source>
</evidence>
<feature type="compositionally biased region" description="Pro residues" evidence="6">
    <location>
        <begin position="312"/>
        <end position="347"/>
    </location>
</feature>
<feature type="domain" description="Protein kinase" evidence="7">
    <location>
        <begin position="15"/>
        <end position="272"/>
    </location>
</feature>
<dbReference type="PROSITE" id="PS50011">
    <property type="entry name" value="PROTEIN_KINASE_DOM"/>
    <property type="match status" value="1"/>
</dbReference>
<dbReference type="PANTHER" id="PTHR43289:SF34">
    <property type="entry name" value="SERINE_THREONINE-PROTEIN KINASE YBDM-RELATED"/>
    <property type="match status" value="1"/>
</dbReference>
<dbReference type="EMBL" id="JAEACQ010000197">
    <property type="protein sequence ID" value="MBL7628880.1"/>
    <property type="molecule type" value="Genomic_DNA"/>
</dbReference>
<feature type="compositionally biased region" description="Pro residues" evidence="6">
    <location>
        <begin position="361"/>
        <end position="376"/>
    </location>
</feature>
<dbReference type="SUPFAM" id="SSF56112">
    <property type="entry name" value="Protein kinase-like (PK-like)"/>
    <property type="match status" value="1"/>
</dbReference>
<feature type="compositionally biased region" description="Pro residues" evidence="6">
    <location>
        <begin position="293"/>
        <end position="302"/>
    </location>
</feature>
<feature type="binding site" evidence="5">
    <location>
        <position position="43"/>
    </location>
    <ligand>
        <name>ATP</name>
        <dbReference type="ChEBI" id="CHEBI:30616"/>
    </ligand>
</feature>
<keyword evidence="8" id="KW-0723">Serine/threonine-protein kinase</keyword>
<keyword evidence="3 8" id="KW-0418">Kinase</keyword>
<evidence type="ECO:0000313" key="8">
    <source>
        <dbReference type="EMBL" id="MBL7628880.1"/>
    </source>
</evidence>
<dbReference type="InterPro" id="IPR011009">
    <property type="entry name" value="Kinase-like_dom_sf"/>
</dbReference>
<dbReference type="InterPro" id="IPR017441">
    <property type="entry name" value="Protein_kinase_ATP_BS"/>
</dbReference>
<dbReference type="PANTHER" id="PTHR43289">
    <property type="entry name" value="MITOGEN-ACTIVATED PROTEIN KINASE KINASE KINASE 20-RELATED"/>
    <property type="match status" value="1"/>
</dbReference>